<evidence type="ECO:0000313" key="3">
    <source>
        <dbReference type="Proteomes" id="UP001281761"/>
    </source>
</evidence>
<dbReference type="Proteomes" id="UP001281761">
    <property type="component" value="Unassembled WGS sequence"/>
</dbReference>
<proteinExistence type="predicted"/>
<name>A0ABQ9X157_9EUKA</name>
<protein>
    <submittedName>
        <fullName evidence="2">Uncharacterized protein</fullName>
    </submittedName>
</protein>
<reference evidence="2 3" key="1">
    <citation type="journal article" date="2022" name="bioRxiv">
        <title>Genomics of Preaxostyla Flagellates Illuminates Evolutionary Transitions and the Path Towards Mitochondrial Loss.</title>
        <authorList>
            <person name="Novak L.V.F."/>
            <person name="Treitli S.C."/>
            <person name="Pyrih J."/>
            <person name="Halakuc P."/>
            <person name="Pipaliya S.V."/>
            <person name="Vacek V."/>
            <person name="Brzon O."/>
            <person name="Soukal P."/>
            <person name="Eme L."/>
            <person name="Dacks J.B."/>
            <person name="Karnkowska A."/>
            <person name="Elias M."/>
            <person name="Hampl V."/>
        </authorList>
    </citation>
    <scope>NUCLEOTIDE SEQUENCE [LARGE SCALE GENOMIC DNA]</scope>
    <source>
        <strain evidence="2">NAU3</strain>
        <tissue evidence="2">Gut</tissue>
    </source>
</reference>
<evidence type="ECO:0000256" key="1">
    <source>
        <dbReference type="SAM" id="MobiDB-lite"/>
    </source>
</evidence>
<organism evidence="2 3">
    <name type="scientific">Blattamonas nauphoetae</name>
    <dbReference type="NCBI Taxonomy" id="2049346"/>
    <lineage>
        <taxon>Eukaryota</taxon>
        <taxon>Metamonada</taxon>
        <taxon>Preaxostyla</taxon>
        <taxon>Oxymonadida</taxon>
        <taxon>Blattamonas</taxon>
    </lineage>
</organism>
<feature type="region of interest" description="Disordered" evidence="1">
    <location>
        <begin position="26"/>
        <end position="57"/>
    </location>
</feature>
<dbReference type="EMBL" id="JARBJD010000258">
    <property type="protein sequence ID" value="KAK2945516.1"/>
    <property type="molecule type" value="Genomic_DNA"/>
</dbReference>
<gene>
    <name evidence="2" type="ORF">BLNAU_19589</name>
</gene>
<evidence type="ECO:0000313" key="2">
    <source>
        <dbReference type="EMBL" id="KAK2945516.1"/>
    </source>
</evidence>
<comment type="caution">
    <text evidence="2">The sequence shown here is derived from an EMBL/GenBank/DDBJ whole genome shotgun (WGS) entry which is preliminary data.</text>
</comment>
<accession>A0ABQ9X157</accession>
<sequence>MPRRRSRSPRKTKSIVYKGKVQNDSPAVFPRTYTKSTSPKRRNILSRTLQNDHILPDGSYLDSKQTLTITTSSNSFLDPEI</sequence>
<keyword evidence="3" id="KW-1185">Reference proteome</keyword>